<proteinExistence type="predicted"/>
<dbReference type="FunFam" id="2.10.110.10:FF:000003">
    <property type="entry name" value="actin-binding LIM protein 1 isoform X1"/>
    <property type="match status" value="1"/>
</dbReference>
<dbReference type="InterPro" id="IPR051618">
    <property type="entry name" value="Actin-binding_LIM"/>
</dbReference>
<dbReference type="CDD" id="cd09330">
    <property type="entry name" value="LIM4_abLIM"/>
    <property type="match status" value="1"/>
</dbReference>
<dbReference type="AlphaFoldDB" id="A0A6P8IJP9"/>
<name>A0A6P8IJP9_ACTTE</name>
<dbReference type="Gene3D" id="1.10.950.10">
    <property type="entry name" value="Villin headpiece domain"/>
    <property type="match status" value="1"/>
</dbReference>
<evidence type="ECO:0000256" key="1">
    <source>
        <dbReference type="ARBA" id="ARBA00022723"/>
    </source>
</evidence>
<dbReference type="FunFam" id="2.10.110.10:FF:000075">
    <property type="entry name" value="Actin-binding lim protein 1"/>
    <property type="match status" value="1"/>
</dbReference>
<evidence type="ECO:0000256" key="3">
    <source>
        <dbReference type="ARBA" id="ARBA00023038"/>
    </source>
</evidence>
<dbReference type="Pfam" id="PF00412">
    <property type="entry name" value="LIM"/>
    <property type="match status" value="4"/>
</dbReference>
<keyword evidence="8" id="KW-1185">Reference proteome</keyword>
<dbReference type="KEGG" id="aten:116301977"/>
<dbReference type="PROSITE" id="PS50023">
    <property type="entry name" value="LIM_DOMAIN_2"/>
    <property type="match status" value="2"/>
</dbReference>
<dbReference type="GO" id="GO:0030032">
    <property type="term" value="P:lamellipodium assembly"/>
    <property type="evidence" value="ECO:0007669"/>
    <property type="project" value="TreeGrafter"/>
</dbReference>
<accession>A0A6P8IJP9</accession>
<dbReference type="PROSITE" id="PS51089">
    <property type="entry name" value="HP"/>
    <property type="match status" value="1"/>
</dbReference>
<protein>
    <submittedName>
        <fullName evidence="9">Actin-binding LIM protein 3-like</fullName>
    </submittedName>
</protein>
<dbReference type="GO" id="GO:0046872">
    <property type="term" value="F:metal ion binding"/>
    <property type="evidence" value="ECO:0007669"/>
    <property type="project" value="UniProtKB-KW"/>
</dbReference>
<evidence type="ECO:0000259" key="7">
    <source>
        <dbReference type="PROSITE" id="PS51089"/>
    </source>
</evidence>
<dbReference type="PANTHER" id="PTHR24213:SF9">
    <property type="entry name" value="UNCOORDINATED 115A, ISOFORM B-RELATED"/>
    <property type="match status" value="1"/>
</dbReference>
<evidence type="ECO:0000256" key="5">
    <source>
        <dbReference type="SAM" id="MobiDB-lite"/>
    </source>
</evidence>
<evidence type="ECO:0000313" key="9">
    <source>
        <dbReference type="RefSeq" id="XP_031567014.1"/>
    </source>
</evidence>
<dbReference type="SUPFAM" id="SSF57716">
    <property type="entry name" value="Glucocorticoid receptor-like (DNA-binding domain)"/>
    <property type="match status" value="5"/>
</dbReference>
<feature type="domain" description="LIM zinc-binding" evidence="6">
    <location>
        <begin position="138"/>
        <end position="197"/>
    </location>
</feature>
<dbReference type="GO" id="GO:0051015">
    <property type="term" value="F:actin filament binding"/>
    <property type="evidence" value="ECO:0007669"/>
    <property type="project" value="TreeGrafter"/>
</dbReference>
<dbReference type="InterPro" id="IPR003128">
    <property type="entry name" value="Villin_headpiece"/>
</dbReference>
<dbReference type="GO" id="GO:0007010">
    <property type="term" value="P:cytoskeleton organization"/>
    <property type="evidence" value="ECO:0007669"/>
    <property type="project" value="InterPro"/>
</dbReference>
<dbReference type="RefSeq" id="XP_031567014.1">
    <property type="nucleotide sequence ID" value="XM_031711154.1"/>
</dbReference>
<dbReference type="SMART" id="SM00153">
    <property type="entry name" value="VHP"/>
    <property type="match status" value="1"/>
</dbReference>
<dbReference type="Pfam" id="PF02209">
    <property type="entry name" value="VHP"/>
    <property type="match status" value="1"/>
</dbReference>
<dbReference type="CDD" id="cd09329">
    <property type="entry name" value="LIM3_abLIM"/>
    <property type="match status" value="1"/>
</dbReference>
<dbReference type="PROSITE" id="PS00478">
    <property type="entry name" value="LIM_DOMAIN_1"/>
    <property type="match status" value="3"/>
</dbReference>
<dbReference type="OrthoDB" id="1746725at2759"/>
<organism evidence="8 9">
    <name type="scientific">Actinia tenebrosa</name>
    <name type="common">Australian red waratah sea anemone</name>
    <dbReference type="NCBI Taxonomy" id="6105"/>
    <lineage>
        <taxon>Eukaryota</taxon>
        <taxon>Metazoa</taxon>
        <taxon>Cnidaria</taxon>
        <taxon>Anthozoa</taxon>
        <taxon>Hexacorallia</taxon>
        <taxon>Actiniaria</taxon>
        <taxon>Actiniidae</taxon>
        <taxon>Actinia</taxon>
    </lineage>
</organism>
<gene>
    <name evidence="9" type="primary">LOC116301977</name>
</gene>
<dbReference type="SUPFAM" id="SSF47050">
    <property type="entry name" value="VHP, Villin headpiece domain"/>
    <property type="match status" value="1"/>
</dbReference>
<dbReference type="InParanoid" id="A0A6P8IJP9"/>
<keyword evidence="1 4" id="KW-0479">Metal-binding</keyword>
<evidence type="ECO:0000256" key="4">
    <source>
        <dbReference type="PROSITE-ProRule" id="PRU00125"/>
    </source>
</evidence>
<keyword evidence="2 4" id="KW-0862">Zinc</keyword>
<dbReference type="SMART" id="SM00132">
    <property type="entry name" value="LIM"/>
    <property type="match status" value="4"/>
</dbReference>
<dbReference type="GO" id="GO:0015629">
    <property type="term" value="C:actin cytoskeleton"/>
    <property type="evidence" value="ECO:0007669"/>
    <property type="project" value="TreeGrafter"/>
</dbReference>
<evidence type="ECO:0000259" key="6">
    <source>
        <dbReference type="PROSITE" id="PS50023"/>
    </source>
</evidence>
<sequence>MGEADIFCWKCRKPCSGEILKFNDHIFHSDCLTCRVCNCLLKSQPIFDYEDHYYCGDDYHRNYGQKCHACKQFIEGEAVAVHGNVYHDSCFVCGYCRQPFPNGEKIAYDGKDYKCQKCVNTPRKSPSPRPAHSPQPLHRCAGCDEEIKGNQALLALNKQWHLWCFTCTRCHTLLSGEYMGKEGKPYCEKDYQELFGVRCAGCQGYITGKVLQAGDKHYHPSCSRCARCHKVFGEGEEMYLQGNEIWHPRCSDEAALEQKQLNARPFKDQIILAPQTVSQTHSAPEPPARTASHNAWNNVYKGTAPPEEEAPPRETKSRPYSYHEYSSAAKSYGSRDNPPPSSEKPAHRSDIQVPLDIKGAPRVRRYSTEDKDKLMQRDSSYHEMSYNNIDGQPQPDRYYRYSELMTSNYQLPKGVDKTMLETYLTPEEFQKVFSMPREEFYKLPQWKQNQYKKKALLF</sequence>
<dbReference type="FunFam" id="2.10.110.10:FF:000055">
    <property type="entry name" value="Actin binding LIM protein 1"/>
    <property type="match status" value="1"/>
</dbReference>
<feature type="domain" description="LIM zinc-binding" evidence="6">
    <location>
        <begin position="6"/>
        <end position="65"/>
    </location>
</feature>
<dbReference type="PANTHER" id="PTHR24213">
    <property type="entry name" value="ACTIN-BINDING LIM PROTEIN"/>
    <property type="match status" value="1"/>
</dbReference>
<dbReference type="InterPro" id="IPR001781">
    <property type="entry name" value="Znf_LIM"/>
</dbReference>
<dbReference type="Gene3D" id="2.10.110.10">
    <property type="entry name" value="Cysteine Rich Protein"/>
    <property type="match status" value="4"/>
</dbReference>
<keyword evidence="3 4" id="KW-0440">LIM domain</keyword>
<dbReference type="GeneID" id="116301977"/>
<dbReference type="FunCoup" id="A0A6P8IJP9">
    <property type="interactions" value="844"/>
</dbReference>
<dbReference type="Proteomes" id="UP000515163">
    <property type="component" value="Unplaced"/>
</dbReference>
<feature type="domain" description="HP" evidence="7">
    <location>
        <begin position="393"/>
        <end position="458"/>
    </location>
</feature>
<dbReference type="InterPro" id="IPR036886">
    <property type="entry name" value="Villin_headpiece_dom_sf"/>
</dbReference>
<reference evidence="9" key="1">
    <citation type="submission" date="2025-08" db="UniProtKB">
        <authorList>
            <consortium name="RefSeq"/>
        </authorList>
    </citation>
    <scope>IDENTIFICATION</scope>
</reference>
<evidence type="ECO:0000256" key="2">
    <source>
        <dbReference type="ARBA" id="ARBA00022833"/>
    </source>
</evidence>
<evidence type="ECO:0000313" key="8">
    <source>
        <dbReference type="Proteomes" id="UP000515163"/>
    </source>
</evidence>
<feature type="region of interest" description="Disordered" evidence="5">
    <location>
        <begin position="277"/>
        <end position="353"/>
    </location>
</feature>